<keyword evidence="3 6" id="KW-0812">Transmembrane</keyword>
<comment type="similarity">
    <text evidence="2">Belongs to the TMEM45 family.</text>
</comment>
<evidence type="ECO:0000256" key="3">
    <source>
        <dbReference type="ARBA" id="ARBA00022692"/>
    </source>
</evidence>
<dbReference type="RefSeq" id="XP_011401087.1">
    <property type="nucleotide sequence ID" value="XM_011402785.1"/>
</dbReference>
<comment type="subcellular location">
    <subcellularLocation>
        <location evidence="1">Membrane</location>
        <topology evidence="1">Multi-pass membrane protein</topology>
    </subcellularLocation>
</comment>
<sequence>MGGGLEAGNATMTMHTECDGSLDISRKGSWQGHILPGSVFVMWGAWWAYNVCLAVLKANHSRPYAAQPWFRMGLKRFYWMEPLLKIILPPLAVSVELYFDHTAFRYLYCPKGTQYAGRYAVTHMNNWQHTSIYPAFLVSGVTDVLCLLGVPLPPGTGQSVLALAFGVMSFIMGSHRKHEPLDAAVHLLLFYSMLLVTAALLAELARPSSPALGLARAWAAVFLGAWLCEVGVIEFDGLPQWSTDYAGSAMFAPVVWAMIGLLGLDPKVEPRQASMGPDAGAGQTYTPVSDGQRWPAAFHIDV</sequence>
<dbReference type="InterPro" id="IPR042127">
    <property type="entry name" value="TMEM45"/>
</dbReference>
<dbReference type="GeneID" id="23616577"/>
<evidence type="ECO:0000256" key="4">
    <source>
        <dbReference type="ARBA" id="ARBA00022989"/>
    </source>
</evidence>
<keyword evidence="5 6" id="KW-0472">Membrane</keyword>
<dbReference type="EMBL" id="KL662162">
    <property type="protein sequence ID" value="KFM28075.1"/>
    <property type="molecule type" value="Genomic_DNA"/>
</dbReference>
<feature type="transmembrane region" description="Helical" evidence="6">
    <location>
        <begin position="34"/>
        <end position="56"/>
    </location>
</feature>
<feature type="transmembrane region" description="Helical" evidence="6">
    <location>
        <begin position="159"/>
        <end position="177"/>
    </location>
</feature>
<feature type="transmembrane region" description="Helical" evidence="6">
    <location>
        <begin position="183"/>
        <end position="202"/>
    </location>
</feature>
<reference evidence="7 8" key="1">
    <citation type="journal article" date="2014" name="BMC Genomics">
        <title>Oil accumulation mechanisms of the oleaginous microalga Chlorella protothecoides revealed through its genome, transcriptomes, and proteomes.</title>
        <authorList>
            <person name="Gao C."/>
            <person name="Wang Y."/>
            <person name="Shen Y."/>
            <person name="Yan D."/>
            <person name="He X."/>
            <person name="Dai J."/>
            <person name="Wu Q."/>
        </authorList>
    </citation>
    <scope>NUCLEOTIDE SEQUENCE [LARGE SCALE GENOMIC DNA]</scope>
    <source>
        <strain evidence="7 8">0710</strain>
    </source>
</reference>
<proteinExistence type="inferred from homology"/>
<evidence type="ECO:0000313" key="8">
    <source>
        <dbReference type="Proteomes" id="UP000028924"/>
    </source>
</evidence>
<dbReference type="PANTHER" id="PTHR16007">
    <property type="entry name" value="EPIDIDYMAL MEMBRANE PROTEIN E9-RELATED"/>
    <property type="match status" value="1"/>
</dbReference>
<evidence type="ECO:0000313" key="7">
    <source>
        <dbReference type="EMBL" id="KFM28075.1"/>
    </source>
</evidence>
<dbReference type="Pfam" id="PF04819">
    <property type="entry name" value="DUF716"/>
    <property type="match status" value="1"/>
</dbReference>
<evidence type="ECO:0000256" key="2">
    <source>
        <dbReference type="ARBA" id="ARBA00006948"/>
    </source>
</evidence>
<organism evidence="7 8">
    <name type="scientific">Auxenochlorella protothecoides</name>
    <name type="common">Green microalga</name>
    <name type="synonym">Chlorella protothecoides</name>
    <dbReference type="NCBI Taxonomy" id="3075"/>
    <lineage>
        <taxon>Eukaryota</taxon>
        <taxon>Viridiplantae</taxon>
        <taxon>Chlorophyta</taxon>
        <taxon>core chlorophytes</taxon>
        <taxon>Trebouxiophyceae</taxon>
        <taxon>Chlorellales</taxon>
        <taxon>Chlorellaceae</taxon>
        <taxon>Auxenochlorella</taxon>
    </lineage>
</organism>
<evidence type="ECO:0000256" key="6">
    <source>
        <dbReference type="SAM" id="Phobius"/>
    </source>
</evidence>
<keyword evidence="8" id="KW-1185">Reference proteome</keyword>
<evidence type="ECO:0000256" key="5">
    <source>
        <dbReference type="ARBA" id="ARBA00023136"/>
    </source>
</evidence>
<gene>
    <name evidence="7" type="ORF">F751_5186</name>
</gene>
<keyword evidence="4 6" id="KW-1133">Transmembrane helix</keyword>
<dbReference type="KEGG" id="apro:F751_5186"/>
<protein>
    <submittedName>
        <fullName evidence="7">Transmembrane protein 45B</fullName>
    </submittedName>
</protein>
<feature type="transmembrane region" description="Helical" evidence="6">
    <location>
        <begin position="132"/>
        <end position="152"/>
    </location>
</feature>
<dbReference type="eggNOG" id="ENOG502R2AA">
    <property type="taxonomic scope" value="Eukaryota"/>
</dbReference>
<dbReference type="OrthoDB" id="551896at2759"/>
<feature type="transmembrane region" description="Helical" evidence="6">
    <location>
        <begin position="245"/>
        <end position="264"/>
    </location>
</feature>
<evidence type="ECO:0000256" key="1">
    <source>
        <dbReference type="ARBA" id="ARBA00004141"/>
    </source>
</evidence>
<dbReference type="Proteomes" id="UP000028924">
    <property type="component" value="Unassembled WGS sequence"/>
</dbReference>
<dbReference type="GO" id="GO:0016020">
    <property type="term" value="C:membrane"/>
    <property type="evidence" value="ECO:0007669"/>
    <property type="project" value="UniProtKB-SubCell"/>
</dbReference>
<feature type="transmembrane region" description="Helical" evidence="6">
    <location>
        <begin position="77"/>
        <end position="99"/>
    </location>
</feature>
<accession>A0A087SQS1</accession>
<name>A0A087SQS1_AUXPR</name>
<feature type="transmembrane region" description="Helical" evidence="6">
    <location>
        <begin position="214"/>
        <end position="233"/>
    </location>
</feature>
<dbReference type="InterPro" id="IPR006904">
    <property type="entry name" value="DUF716"/>
</dbReference>
<dbReference type="AlphaFoldDB" id="A0A087SQS1"/>
<dbReference type="PANTHER" id="PTHR16007:SF15">
    <property type="entry name" value="TRANSMEMBRANE PROTEIN 45B"/>
    <property type="match status" value="1"/>
</dbReference>